<evidence type="ECO:0000313" key="1">
    <source>
        <dbReference type="EMBL" id="GME83765.1"/>
    </source>
</evidence>
<gene>
    <name evidence="1" type="ORF">Amon02_000639000</name>
</gene>
<keyword evidence="2" id="KW-1185">Reference proteome</keyword>
<protein>
    <submittedName>
        <fullName evidence="1">Unnamed protein product</fullName>
    </submittedName>
</protein>
<organism evidence="1 2">
    <name type="scientific">Ambrosiozyma monospora</name>
    <name type="common">Yeast</name>
    <name type="synonym">Endomycopsis monosporus</name>
    <dbReference type="NCBI Taxonomy" id="43982"/>
    <lineage>
        <taxon>Eukaryota</taxon>
        <taxon>Fungi</taxon>
        <taxon>Dikarya</taxon>
        <taxon>Ascomycota</taxon>
        <taxon>Saccharomycotina</taxon>
        <taxon>Pichiomycetes</taxon>
        <taxon>Pichiales</taxon>
        <taxon>Pichiaceae</taxon>
        <taxon>Ambrosiozyma</taxon>
    </lineage>
</organism>
<reference evidence="1" key="1">
    <citation type="submission" date="2023-04" db="EMBL/GenBank/DDBJ databases">
        <title>Ambrosiozyma monospora NBRC 10751.</title>
        <authorList>
            <person name="Ichikawa N."/>
            <person name="Sato H."/>
            <person name="Tonouchi N."/>
        </authorList>
    </citation>
    <scope>NUCLEOTIDE SEQUENCE</scope>
    <source>
        <strain evidence="1">NBRC 10751</strain>
    </source>
</reference>
<name>A0ACB5T8R3_AMBMO</name>
<evidence type="ECO:0000313" key="2">
    <source>
        <dbReference type="Proteomes" id="UP001165064"/>
    </source>
</evidence>
<accession>A0ACB5T8R3</accession>
<comment type="caution">
    <text evidence="1">The sequence shown here is derived from an EMBL/GenBank/DDBJ whole genome shotgun (WGS) entry which is preliminary data.</text>
</comment>
<dbReference type="Proteomes" id="UP001165064">
    <property type="component" value="Unassembled WGS sequence"/>
</dbReference>
<sequence length="527" mass="58529">MFISGGANNAPDAQSLNSEEFFDDDKRMSVLNNAEYKLKQFFKRRSASISNSITLSSLDEYISQIEDEESNALDSLATWSPDNFPKINAAKISDFLKSNRESNFFQFGFTFKIPSINNRTRPKIDQQLLDDIAKMVENKHEDDKTIFIIMSNYLARMKHYIVPSLNHFINQMKLSSYKNFVALKLEEDEYTTTTSTVPIELKNFIRQQKLVQSLPLAFNYDHDLTVLNDAKMIAYYQRISLENGQLLRFVRLYNEKQLSMFHSRNEFLFVYNELVFSLDPFYLAQIIDDLLNVKFSWQLNKFKAYQVFKIMNMILKKSIDNLQVLLMYFQLSHGQQQQSVFINTNYINVSTAGQISTNGAGTGPGGLANVSEAGSSASSSIINNSTGSATVTNTTANTSNNNSTTSNLAQHSQQQPTMVQRKTSNGTITATRNQLMHGKTSASNLNNGTPVIRHKSSSTGSNSATANTSLSASTKSGKSNKKVNPKLQQHSGSTTSSSSNGGVAGGNPGSAALGQGDIELSLDKFNN</sequence>
<dbReference type="EMBL" id="BSXS01004971">
    <property type="protein sequence ID" value="GME83765.1"/>
    <property type="molecule type" value="Genomic_DNA"/>
</dbReference>
<proteinExistence type="predicted"/>